<keyword evidence="2" id="KW-1185">Reference proteome</keyword>
<organism evidence="1 2">
    <name type="scientific">Candidatus Sulfobium mesophilum</name>
    <dbReference type="NCBI Taxonomy" id="2016548"/>
    <lineage>
        <taxon>Bacteria</taxon>
        <taxon>Pseudomonadati</taxon>
        <taxon>Nitrospirota</taxon>
        <taxon>Nitrospiria</taxon>
        <taxon>Nitrospirales</taxon>
        <taxon>Nitrospiraceae</taxon>
        <taxon>Candidatus Sulfobium</taxon>
    </lineage>
</organism>
<reference evidence="2" key="1">
    <citation type="submission" date="2018-03" db="EMBL/GenBank/DDBJ databases">
        <authorList>
            <person name="Zecchin S."/>
        </authorList>
    </citation>
    <scope>NUCLEOTIDE SEQUENCE [LARGE SCALE GENOMIC DNA]</scope>
</reference>
<evidence type="ECO:0000313" key="1">
    <source>
        <dbReference type="EMBL" id="SPQ00069.1"/>
    </source>
</evidence>
<dbReference type="AlphaFoldDB" id="A0A2U3QFH9"/>
<gene>
    <name evidence="1" type="ORF">NBG4_160034</name>
</gene>
<name>A0A2U3QFH9_9BACT</name>
<dbReference type="EMBL" id="OUUY01000060">
    <property type="protein sequence ID" value="SPQ00069.1"/>
    <property type="molecule type" value="Genomic_DNA"/>
</dbReference>
<evidence type="ECO:0000313" key="2">
    <source>
        <dbReference type="Proteomes" id="UP000245125"/>
    </source>
</evidence>
<dbReference type="Proteomes" id="UP000245125">
    <property type="component" value="Unassembled WGS sequence"/>
</dbReference>
<sequence>MVLRASGLSTEPGLAALTTSFTVVVFNQYVLADPEGEETRKMKATQYHELFRYLMEQRCLRPEDIFFVDNIADWCKEHGISEPDRDKPIKLVMENGQACRMLIRENIPDEVMEKRIRAVGIRNQVTSIAVSKTDMLDTPHKKLAFLFLNEYAYSLPEVDDDLLADKWAFEEMDRLGYFKSENEKGLKQA</sequence>
<protein>
    <submittedName>
        <fullName evidence="1">Uncharacterized protein</fullName>
    </submittedName>
</protein>
<accession>A0A2U3QFH9</accession>
<proteinExistence type="predicted"/>